<dbReference type="PANTHER" id="PTHR43685:SF5">
    <property type="entry name" value="GLYCOSYLTRANSFERASE EPSE-RELATED"/>
    <property type="match status" value="1"/>
</dbReference>
<feature type="domain" description="Glycosyltransferase 2-like" evidence="4">
    <location>
        <begin position="8"/>
        <end position="132"/>
    </location>
</feature>
<dbReference type="Pfam" id="PF00535">
    <property type="entry name" value="Glycos_transf_2"/>
    <property type="match status" value="1"/>
</dbReference>
<dbReference type="PANTHER" id="PTHR43685">
    <property type="entry name" value="GLYCOSYLTRANSFERASE"/>
    <property type="match status" value="1"/>
</dbReference>
<evidence type="ECO:0000313" key="5">
    <source>
        <dbReference type="EMBL" id="MDO7844633.1"/>
    </source>
</evidence>
<evidence type="ECO:0000256" key="1">
    <source>
        <dbReference type="ARBA" id="ARBA00006739"/>
    </source>
</evidence>
<dbReference type="SUPFAM" id="SSF53448">
    <property type="entry name" value="Nucleotide-diphospho-sugar transferases"/>
    <property type="match status" value="1"/>
</dbReference>
<reference evidence="5" key="1">
    <citation type="submission" date="2023-07" db="EMBL/GenBank/DDBJ databases">
        <authorList>
            <person name="Kim M.K."/>
        </authorList>
    </citation>
    <scope>NUCLEOTIDE SEQUENCE</scope>
    <source>
        <strain evidence="5">CA1-15</strain>
    </source>
</reference>
<protein>
    <submittedName>
        <fullName evidence="5">Glycosyltransferase</fullName>
        <ecNumber evidence="5">2.4.-.-</ecNumber>
    </submittedName>
</protein>
<organism evidence="5 6">
    <name type="scientific">Sphingomonas immobilis</name>
    <dbReference type="NCBI Taxonomy" id="3063997"/>
    <lineage>
        <taxon>Bacteria</taxon>
        <taxon>Pseudomonadati</taxon>
        <taxon>Pseudomonadota</taxon>
        <taxon>Alphaproteobacteria</taxon>
        <taxon>Sphingomonadales</taxon>
        <taxon>Sphingomonadaceae</taxon>
        <taxon>Sphingomonas</taxon>
    </lineage>
</organism>
<keyword evidence="2 5" id="KW-0328">Glycosyltransferase</keyword>
<evidence type="ECO:0000313" key="6">
    <source>
        <dbReference type="Proteomes" id="UP001176468"/>
    </source>
</evidence>
<evidence type="ECO:0000256" key="3">
    <source>
        <dbReference type="ARBA" id="ARBA00022679"/>
    </source>
</evidence>
<accession>A0ABT9A467</accession>
<dbReference type="InterPro" id="IPR050834">
    <property type="entry name" value="Glycosyltransf_2"/>
</dbReference>
<comment type="similarity">
    <text evidence="1">Belongs to the glycosyltransferase 2 family.</text>
</comment>
<keyword evidence="6" id="KW-1185">Reference proteome</keyword>
<proteinExistence type="inferred from homology"/>
<evidence type="ECO:0000256" key="2">
    <source>
        <dbReference type="ARBA" id="ARBA00022676"/>
    </source>
</evidence>
<dbReference type="InterPro" id="IPR001173">
    <property type="entry name" value="Glyco_trans_2-like"/>
</dbReference>
<keyword evidence="3 5" id="KW-0808">Transferase</keyword>
<dbReference type="Gene3D" id="3.90.550.10">
    <property type="entry name" value="Spore Coat Polysaccharide Biosynthesis Protein SpsA, Chain A"/>
    <property type="match status" value="1"/>
</dbReference>
<gene>
    <name evidence="5" type="ORF">Q5H94_20040</name>
</gene>
<dbReference type="EC" id="2.4.-.-" evidence="5"/>
<dbReference type="EMBL" id="JAUQSZ010000018">
    <property type="protein sequence ID" value="MDO7844633.1"/>
    <property type="molecule type" value="Genomic_DNA"/>
</dbReference>
<dbReference type="RefSeq" id="WP_304563031.1">
    <property type="nucleotide sequence ID" value="NZ_JAUQSZ010000018.1"/>
</dbReference>
<dbReference type="GO" id="GO:0016757">
    <property type="term" value="F:glycosyltransferase activity"/>
    <property type="evidence" value="ECO:0007669"/>
    <property type="project" value="UniProtKB-KW"/>
</dbReference>
<dbReference type="InterPro" id="IPR029044">
    <property type="entry name" value="Nucleotide-diphossugar_trans"/>
</dbReference>
<name>A0ABT9A467_9SPHN</name>
<dbReference type="Proteomes" id="UP001176468">
    <property type="component" value="Unassembled WGS sequence"/>
</dbReference>
<comment type="caution">
    <text evidence="5">The sequence shown here is derived from an EMBL/GenBank/DDBJ whole genome shotgun (WGS) entry which is preliminary data.</text>
</comment>
<sequence>MATPPTISVLMAIYNGASLVPETIASLQAQTFTDWELIVVDDCSADDSIAVVEAIGDSRIRVTRQAENGGVVLARNAAFAQARGRYIAALDHDDLCKPTRFAKQVAYLDTNPETVLLGTAADILDDGAILPPTLAPVTTPSVIEWLLKIENPLVWSSVMMRADAARAMGVFMRPELICAEDYDLYHRIARHGTIARLDEELMTYRRVRGSLSQSRADEVRACAIRVLADAHRPDFGDAADEMAELVTLYIMRQQPIPDRATLQRLGETLVKLQTHFIETRRPDALSRKLLRWETARRWARVGRIGLRTGALGLIETASVRPDHLGLGYASFDELILSRIVGGMRNTVRRVA</sequence>
<evidence type="ECO:0000259" key="4">
    <source>
        <dbReference type="Pfam" id="PF00535"/>
    </source>
</evidence>